<keyword evidence="3" id="KW-1185">Reference proteome</keyword>
<name>A0A8T0P9K8_PANVG</name>
<comment type="caution">
    <text evidence="2">The sequence shown here is derived from an EMBL/GenBank/DDBJ whole genome shotgun (WGS) entry which is preliminary data.</text>
</comment>
<dbReference type="EMBL" id="CM029052">
    <property type="protein sequence ID" value="KAG2557668.1"/>
    <property type="molecule type" value="Genomic_DNA"/>
</dbReference>
<organism evidence="2 3">
    <name type="scientific">Panicum virgatum</name>
    <name type="common">Blackwell switchgrass</name>
    <dbReference type="NCBI Taxonomy" id="38727"/>
    <lineage>
        <taxon>Eukaryota</taxon>
        <taxon>Viridiplantae</taxon>
        <taxon>Streptophyta</taxon>
        <taxon>Embryophyta</taxon>
        <taxon>Tracheophyta</taxon>
        <taxon>Spermatophyta</taxon>
        <taxon>Magnoliopsida</taxon>
        <taxon>Liliopsida</taxon>
        <taxon>Poales</taxon>
        <taxon>Poaceae</taxon>
        <taxon>PACMAD clade</taxon>
        <taxon>Panicoideae</taxon>
        <taxon>Panicodae</taxon>
        <taxon>Paniceae</taxon>
        <taxon>Panicinae</taxon>
        <taxon>Panicum</taxon>
        <taxon>Panicum sect. Hiantes</taxon>
    </lineage>
</organism>
<sequence>MATSRASPNPAVVGNLQCRSYGLLPCRQVLLLPLLLRRGPPWRRQARQPFPTCPSPTPLIDPRRAPQLSLGTESPWRSSAASVAGSCHSRRAHLRRRGLLQLDAEAEHEVKRGLFIADARQGFPGVDRGYRRAIGDSWTR</sequence>
<reference evidence="2" key="1">
    <citation type="submission" date="2020-05" db="EMBL/GenBank/DDBJ databases">
        <title>WGS assembly of Panicum virgatum.</title>
        <authorList>
            <person name="Lovell J.T."/>
            <person name="Jenkins J."/>
            <person name="Shu S."/>
            <person name="Juenger T.E."/>
            <person name="Schmutz J."/>
        </authorList>
    </citation>
    <scope>NUCLEOTIDE SEQUENCE</scope>
    <source>
        <strain evidence="2">AP13</strain>
    </source>
</reference>
<dbReference type="AlphaFoldDB" id="A0A8T0P9K8"/>
<gene>
    <name evidence="2" type="ORF">PVAP13_8NG251604</name>
</gene>
<evidence type="ECO:0000313" key="3">
    <source>
        <dbReference type="Proteomes" id="UP000823388"/>
    </source>
</evidence>
<protein>
    <submittedName>
        <fullName evidence="2">Uncharacterized protein</fullName>
    </submittedName>
</protein>
<feature type="region of interest" description="Disordered" evidence="1">
    <location>
        <begin position="45"/>
        <end position="77"/>
    </location>
</feature>
<accession>A0A8T0P9K8</accession>
<dbReference type="Proteomes" id="UP000823388">
    <property type="component" value="Chromosome 8N"/>
</dbReference>
<evidence type="ECO:0000313" key="2">
    <source>
        <dbReference type="EMBL" id="KAG2557668.1"/>
    </source>
</evidence>
<proteinExistence type="predicted"/>
<evidence type="ECO:0000256" key="1">
    <source>
        <dbReference type="SAM" id="MobiDB-lite"/>
    </source>
</evidence>